<dbReference type="InterPro" id="IPR003593">
    <property type="entry name" value="AAA+_ATPase"/>
</dbReference>
<dbReference type="AlphaFoldDB" id="A0A0F9UHK4"/>
<dbReference type="SUPFAM" id="SSF52540">
    <property type="entry name" value="P-loop containing nucleoside triphosphate hydrolases"/>
    <property type="match status" value="1"/>
</dbReference>
<dbReference type="InterPro" id="IPR027417">
    <property type="entry name" value="P-loop_NTPase"/>
</dbReference>
<dbReference type="InterPro" id="IPR007694">
    <property type="entry name" value="DNA_helicase_DnaB-like_C"/>
</dbReference>
<dbReference type="Pfam" id="PF03796">
    <property type="entry name" value="DnaB_C"/>
    <property type="match status" value="1"/>
</dbReference>
<accession>A0A0F9UHK4</accession>
<evidence type="ECO:0000259" key="1">
    <source>
        <dbReference type="SMART" id="SM00382"/>
    </source>
</evidence>
<name>A0A0F9UHK4_9ZZZZ</name>
<proteinExistence type="predicted"/>
<gene>
    <name evidence="2" type="ORF">LCGC14_0263660</name>
</gene>
<dbReference type="Gene3D" id="3.40.50.300">
    <property type="entry name" value="P-loop containing nucleotide triphosphate hydrolases"/>
    <property type="match status" value="1"/>
</dbReference>
<feature type="domain" description="AAA+ ATPase" evidence="1">
    <location>
        <begin position="182"/>
        <end position="395"/>
    </location>
</feature>
<reference evidence="2" key="1">
    <citation type="journal article" date="2015" name="Nature">
        <title>Complex archaea that bridge the gap between prokaryotes and eukaryotes.</title>
        <authorList>
            <person name="Spang A."/>
            <person name="Saw J.H."/>
            <person name="Jorgensen S.L."/>
            <person name="Zaremba-Niedzwiedzka K."/>
            <person name="Martijn J."/>
            <person name="Lind A.E."/>
            <person name="van Eijk R."/>
            <person name="Schleper C."/>
            <person name="Guy L."/>
            <person name="Ettema T.J."/>
        </authorList>
    </citation>
    <scope>NUCLEOTIDE SEQUENCE</scope>
</reference>
<organism evidence="2">
    <name type="scientific">marine sediment metagenome</name>
    <dbReference type="NCBI Taxonomy" id="412755"/>
    <lineage>
        <taxon>unclassified sequences</taxon>
        <taxon>metagenomes</taxon>
        <taxon>ecological metagenomes</taxon>
    </lineage>
</organism>
<evidence type="ECO:0000313" key="2">
    <source>
        <dbReference type="EMBL" id="KKN86807.1"/>
    </source>
</evidence>
<dbReference type="GO" id="GO:0006260">
    <property type="term" value="P:DNA replication"/>
    <property type="evidence" value="ECO:0007669"/>
    <property type="project" value="InterPro"/>
</dbReference>
<comment type="caution">
    <text evidence="2">The sequence shown here is derived from an EMBL/GenBank/DDBJ whole genome shotgun (WGS) entry which is preliminary data.</text>
</comment>
<protein>
    <recommendedName>
        <fullName evidence="1">AAA+ ATPase domain-containing protein</fullName>
    </recommendedName>
</protein>
<dbReference type="SMART" id="SM00382">
    <property type="entry name" value="AAA"/>
    <property type="match status" value="1"/>
</dbReference>
<sequence>MLTPEDVEQGLLSSIKNVEDLRKLSQEGVRSEHFLLYGEVLDFIVNYVQVYEGNFPNQGDIIKRFSNTDLEFEFLEAGDISYYIDELLSQYTARMMSQAVRDRFGAGGVNLRDDPYEVLAGLELDLRALKPQTAKHVAFLDRDALSRMVALEEKIAGIEKGEVGGIPTGLACFDGYYQGWHEGEGIMVVGPKGSGKSWLLMYFGCVAYRAGYKVLLVSPEMSMTECGLRFDVVLARQFRNQFSHDTLSSGKDVDMEAYRSWLYKLQERADFICVDSQSASGFTFEDLLGLMEEHRPDLMLIDGIHLLQGREGQTGWETIKECADGLKNAAQYYNNVVIWAGQPNTQGLTNKNEPIHDIIQVGYGKSAVEAANRLITIAEDPESKFRRIFKVPYNRAGKTWDSKQYLEWDVDSGLIAQMDFMAPQEFEKESL</sequence>
<dbReference type="EMBL" id="LAZR01000143">
    <property type="protein sequence ID" value="KKN86807.1"/>
    <property type="molecule type" value="Genomic_DNA"/>
</dbReference>
<dbReference type="GO" id="GO:0003678">
    <property type="term" value="F:DNA helicase activity"/>
    <property type="evidence" value="ECO:0007669"/>
    <property type="project" value="InterPro"/>
</dbReference>
<dbReference type="GO" id="GO:0005524">
    <property type="term" value="F:ATP binding"/>
    <property type="evidence" value="ECO:0007669"/>
    <property type="project" value="InterPro"/>
</dbReference>